<dbReference type="Proteomes" id="UP000305238">
    <property type="component" value="Unassembled WGS sequence"/>
</dbReference>
<proteinExistence type="predicted"/>
<feature type="transmembrane region" description="Helical" evidence="1">
    <location>
        <begin position="36"/>
        <end position="55"/>
    </location>
</feature>
<gene>
    <name evidence="2" type="ORF">ETD96_21795</name>
</gene>
<dbReference type="EMBL" id="VCKZ01000161">
    <property type="protein sequence ID" value="TMR36022.1"/>
    <property type="molecule type" value="Genomic_DNA"/>
</dbReference>
<dbReference type="RefSeq" id="WP_138638323.1">
    <property type="nucleotide sequence ID" value="NZ_JASWDG010000064.1"/>
</dbReference>
<accession>A0A5S4GTF0</accession>
<keyword evidence="1" id="KW-0812">Transmembrane</keyword>
<evidence type="ECO:0000313" key="2">
    <source>
        <dbReference type="EMBL" id="TMR36022.1"/>
    </source>
</evidence>
<name>A0A5S4GTF0_9ACTN</name>
<evidence type="ECO:0000313" key="3">
    <source>
        <dbReference type="Proteomes" id="UP000305238"/>
    </source>
</evidence>
<dbReference type="AlphaFoldDB" id="A0A5S4GTF0"/>
<evidence type="ECO:0000256" key="1">
    <source>
        <dbReference type="SAM" id="Phobius"/>
    </source>
</evidence>
<organism evidence="2 3">
    <name type="scientific">Actinomadura geliboluensis</name>
    <dbReference type="NCBI Taxonomy" id="882440"/>
    <lineage>
        <taxon>Bacteria</taxon>
        <taxon>Bacillati</taxon>
        <taxon>Actinomycetota</taxon>
        <taxon>Actinomycetes</taxon>
        <taxon>Streptosporangiales</taxon>
        <taxon>Thermomonosporaceae</taxon>
        <taxon>Actinomadura</taxon>
    </lineage>
</organism>
<comment type="caution">
    <text evidence="2">The sequence shown here is derived from an EMBL/GenBank/DDBJ whole genome shotgun (WGS) entry which is preliminary data.</text>
</comment>
<sequence>MSCFGCVLALLSTFSGFCIGFILGALIADAMGLEGVGFYALAILCAIAGAIAGAVEGRRDPVD</sequence>
<keyword evidence="3" id="KW-1185">Reference proteome</keyword>
<reference evidence="2 3" key="1">
    <citation type="submission" date="2019-05" db="EMBL/GenBank/DDBJ databases">
        <title>Draft genome sequence of Actinomadura geliboluensis A8036.</title>
        <authorList>
            <person name="Saricaoglu S."/>
            <person name="Isik K."/>
        </authorList>
    </citation>
    <scope>NUCLEOTIDE SEQUENCE [LARGE SCALE GENOMIC DNA]</scope>
    <source>
        <strain evidence="2 3">A8036</strain>
    </source>
</reference>
<keyword evidence="1" id="KW-0472">Membrane</keyword>
<protein>
    <submittedName>
        <fullName evidence="2">Uncharacterized protein</fullName>
    </submittedName>
</protein>
<keyword evidence="1" id="KW-1133">Transmembrane helix</keyword>